<dbReference type="GO" id="GO:0022625">
    <property type="term" value="C:cytosolic large ribosomal subunit"/>
    <property type="evidence" value="ECO:0007669"/>
    <property type="project" value="TreeGrafter"/>
</dbReference>
<evidence type="ECO:0000259" key="5">
    <source>
        <dbReference type="Pfam" id="PF08079"/>
    </source>
</evidence>
<evidence type="ECO:0000259" key="4">
    <source>
        <dbReference type="Pfam" id="PF00327"/>
    </source>
</evidence>
<keyword evidence="2" id="KW-0689">Ribosomal protein</keyword>
<dbReference type="PANTHER" id="PTHR11524:SF36">
    <property type="entry name" value="LARGE RIBOSOMAL SUBUNIT PROTEIN UL30Z"/>
    <property type="match status" value="1"/>
</dbReference>
<comment type="caution">
    <text evidence="6">The sequence shown here is derived from an EMBL/GenBank/DDBJ whole genome shotgun (WGS) entry which is preliminary data.</text>
</comment>
<evidence type="ECO:0000313" key="7">
    <source>
        <dbReference type="Proteomes" id="UP001085076"/>
    </source>
</evidence>
<dbReference type="GO" id="GO:0003735">
    <property type="term" value="F:structural constituent of ribosome"/>
    <property type="evidence" value="ECO:0007669"/>
    <property type="project" value="TreeGrafter"/>
</dbReference>
<dbReference type="SUPFAM" id="SSF55129">
    <property type="entry name" value="Ribosomal protein L30p/L7e"/>
    <property type="match status" value="1"/>
</dbReference>
<name>A0A9D5CG61_9LILI</name>
<dbReference type="InterPro" id="IPR005998">
    <property type="entry name" value="Ribosomal_uL30_euk"/>
</dbReference>
<dbReference type="FunFam" id="3.30.1390.20:FF:000003">
    <property type="entry name" value="60S ribosomal protein L7"/>
    <property type="match status" value="1"/>
</dbReference>
<dbReference type="OrthoDB" id="28644at2759"/>
<reference evidence="6" key="1">
    <citation type="submission" date="2021-03" db="EMBL/GenBank/DDBJ databases">
        <authorList>
            <person name="Li Z."/>
            <person name="Yang C."/>
        </authorList>
    </citation>
    <scope>NUCLEOTIDE SEQUENCE</scope>
    <source>
        <strain evidence="6">Dzin_1.0</strain>
        <tissue evidence="6">Leaf</tissue>
    </source>
</reference>
<comment type="similarity">
    <text evidence="1">Belongs to the universal ribosomal protein uL30 family.</text>
</comment>
<dbReference type="PANTHER" id="PTHR11524">
    <property type="entry name" value="60S RIBOSOMAL PROTEIN L7"/>
    <property type="match status" value="1"/>
</dbReference>
<dbReference type="GO" id="GO:0003723">
    <property type="term" value="F:RNA binding"/>
    <property type="evidence" value="ECO:0007669"/>
    <property type="project" value="InterPro"/>
</dbReference>
<dbReference type="Proteomes" id="UP001085076">
    <property type="component" value="Miscellaneous, Linkage group lg05"/>
</dbReference>
<dbReference type="AlphaFoldDB" id="A0A9D5CG61"/>
<organism evidence="6 7">
    <name type="scientific">Dioscorea zingiberensis</name>
    <dbReference type="NCBI Taxonomy" id="325984"/>
    <lineage>
        <taxon>Eukaryota</taxon>
        <taxon>Viridiplantae</taxon>
        <taxon>Streptophyta</taxon>
        <taxon>Embryophyta</taxon>
        <taxon>Tracheophyta</taxon>
        <taxon>Spermatophyta</taxon>
        <taxon>Magnoliopsida</taxon>
        <taxon>Liliopsida</taxon>
        <taxon>Dioscoreales</taxon>
        <taxon>Dioscoreaceae</taxon>
        <taxon>Dioscorea</taxon>
    </lineage>
</organism>
<evidence type="ECO:0000256" key="3">
    <source>
        <dbReference type="ARBA" id="ARBA00023274"/>
    </source>
</evidence>
<feature type="domain" description="Large ribosomal subunit protein uL30-like ferredoxin-like fold" evidence="4">
    <location>
        <begin position="88"/>
        <end position="136"/>
    </location>
</feature>
<evidence type="ECO:0000256" key="1">
    <source>
        <dbReference type="ARBA" id="ARBA00007594"/>
    </source>
</evidence>
<keyword evidence="7" id="KW-1185">Reference proteome</keyword>
<dbReference type="InterPro" id="IPR039699">
    <property type="entry name" value="Ribosomal_uL30"/>
</dbReference>
<evidence type="ECO:0000256" key="2">
    <source>
        <dbReference type="ARBA" id="ARBA00022980"/>
    </source>
</evidence>
<dbReference type="Gene3D" id="3.30.1390.20">
    <property type="entry name" value="Ribosomal protein L30, ferredoxin-like fold domain"/>
    <property type="match status" value="1"/>
</dbReference>
<dbReference type="Pfam" id="PF00327">
    <property type="entry name" value="Ribosomal_L30"/>
    <property type="match status" value="1"/>
</dbReference>
<dbReference type="InterPro" id="IPR036919">
    <property type="entry name" value="Ribo_uL30_ferredoxin-like_sf"/>
</dbReference>
<sequence>MADEDSKALNYVHETVLKKRKNNEEWAVKRRAQLAARKHRNEESLKLAIKRPEQFVKEYRGKELDLVRMKHRLKKRKSKPENFDSKLLFVIRIHGSQDMHPETRIILNRLRLRHVFEGVFIKVNQVTSKLLLSAEPFITYGYPNLKSVKDLVYKKGCGRIGKQRAPLTDNNLIEQALGKHNIICLEDIVHEIATVGSHFKDVNNFLWPFKLKKPENINLKKKPYRSGGDTGNRGSDINEFISKLN</sequence>
<dbReference type="NCBIfam" id="TIGR01310">
    <property type="entry name" value="uL30_euk"/>
    <property type="match status" value="1"/>
</dbReference>
<dbReference type="GO" id="GO:0000463">
    <property type="term" value="P:maturation of LSU-rRNA from tricistronic rRNA transcript (SSU-rRNA, 5.8S rRNA, LSU-rRNA)"/>
    <property type="evidence" value="ECO:0007669"/>
    <property type="project" value="TreeGrafter"/>
</dbReference>
<dbReference type="Pfam" id="PF08079">
    <property type="entry name" value="Ribosomal_L30_N"/>
    <property type="match status" value="1"/>
</dbReference>
<dbReference type="InterPro" id="IPR012988">
    <property type="entry name" value="Ribosomal_uL30_N_euk"/>
</dbReference>
<dbReference type="CDD" id="cd01657">
    <property type="entry name" value="Ribosomal_L7_archeal_euk"/>
    <property type="match status" value="1"/>
</dbReference>
<reference evidence="6" key="2">
    <citation type="journal article" date="2022" name="Hortic Res">
        <title>The genome of Dioscorea zingiberensis sheds light on the biosynthesis, origin and evolution of the medicinally important diosgenin saponins.</title>
        <authorList>
            <person name="Li Y."/>
            <person name="Tan C."/>
            <person name="Li Z."/>
            <person name="Guo J."/>
            <person name="Li S."/>
            <person name="Chen X."/>
            <person name="Wang C."/>
            <person name="Dai X."/>
            <person name="Yang H."/>
            <person name="Song W."/>
            <person name="Hou L."/>
            <person name="Xu J."/>
            <person name="Tong Z."/>
            <person name="Xu A."/>
            <person name="Yuan X."/>
            <person name="Wang W."/>
            <person name="Yang Q."/>
            <person name="Chen L."/>
            <person name="Sun Z."/>
            <person name="Wang K."/>
            <person name="Pan B."/>
            <person name="Chen J."/>
            <person name="Bao Y."/>
            <person name="Liu F."/>
            <person name="Qi X."/>
            <person name="Gang D.R."/>
            <person name="Wen J."/>
            <person name="Li J."/>
        </authorList>
    </citation>
    <scope>NUCLEOTIDE SEQUENCE</scope>
    <source>
        <strain evidence="6">Dzin_1.0</strain>
    </source>
</reference>
<keyword evidence="3" id="KW-0687">Ribonucleoprotein</keyword>
<evidence type="ECO:0008006" key="8">
    <source>
        <dbReference type="Google" id="ProtNLM"/>
    </source>
</evidence>
<evidence type="ECO:0000313" key="6">
    <source>
        <dbReference type="EMBL" id="KAJ0972254.1"/>
    </source>
</evidence>
<feature type="domain" description="Large ribosomal subunit protein uL30 N-terminal eukaryotes" evidence="5">
    <location>
        <begin position="12"/>
        <end position="77"/>
    </location>
</feature>
<gene>
    <name evidence="6" type="ORF">J5N97_020213</name>
</gene>
<dbReference type="InterPro" id="IPR016082">
    <property type="entry name" value="Ribosomal_uL30_ferredoxin-like"/>
</dbReference>
<accession>A0A9D5CG61</accession>
<protein>
    <recommendedName>
        <fullName evidence="8">60S ribosomal protein L7</fullName>
    </recommendedName>
</protein>
<dbReference type="InterPro" id="IPR035808">
    <property type="entry name" value="Ribosomal_uL30_euk_arc"/>
</dbReference>
<dbReference type="EMBL" id="JAGGNH010000005">
    <property type="protein sequence ID" value="KAJ0972254.1"/>
    <property type="molecule type" value="Genomic_DNA"/>
</dbReference>
<proteinExistence type="inferred from homology"/>